<keyword evidence="1 9" id="KW-0808">Transferase</keyword>
<dbReference type="SMART" id="SM00220">
    <property type="entry name" value="S_TKc"/>
    <property type="match status" value="1"/>
</dbReference>
<gene>
    <name evidence="9" type="ORF">ACFOYY_02790</name>
</gene>
<feature type="transmembrane region" description="Helical" evidence="7">
    <location>
        <begin position="603"/>
        <end position="626"/>
    </location>
</feature>
<proteinExistence type="predicted"/>
<name>A0ABV8EV13_9ACTN</name>
<reference evidence="10" key="1">
    <citation type="journal article" date="2019" name="Int. J. Syst. Evol. Microbiol.">
        <title>The Global Catalogue of Microorganisms (GCM) 10K type strain sequencing project: providing services to taxonomists for standard genome sequencing and annotation.</title>
        <authorList>
            <consortium name="The Broad Institute Genomics Platform"/>
            <consortium name="The Broad Institute Genome Sequencing Center for Infectious Disease"/>
            <person name="Wu L."/>
            <person name="Ma J."/>
        </authorList>
    </citation>
    <scope>NUCLEOTIDE SEQUENCE [LARGE SCALE GENOMIC DNA]</scope>
    <source>
        <strain evidence="10">TBRC 7912</strain>
    </source>
</reference>
<feature type="domain" description="Protein kinase" evidence="8">
    <location>
        <begin position="15"/>
        <end position="270"/>
    </location>
</feature>
<feature type="compositionally biased region" description="Pro residues" evidence="6">
    <location>
        <begin position="299"/>
        <end position="308"/>
    </location>
</feature>
<feature type="compositionally biased region" description="Pro residues" evidence="6">
    <location>
        <begin position="430"/>
        <end position="449"/>
    </location>
</feature>
<feature type="region of interest" description="Disordered" evidence="6">
    <location>
        <begin position="275"/>
        <end position="456"/>
    </location>
</feature>
<evidence type="ECO:0000256" key="5">
    <source>
        <dbReference type="PROSITE-ProRule" id="PRU10141"/>
    </source>
</evidence>
<comment type="caution">
    <text evidence="9">The sequence shown here is derived from an EMBL/GenBank/DDBJ whole genome shotgun (WGS) entry which is preliminary data.</text>
</comment>
<feature type="compositionally biased region" description="Basic and acidic residues" evidence="6">
    <location>
        <begin position="355"/>
        <end position="373"/>
    </location>
</feature>
<dbReference type="RefSeq" id="WP_386187475.1">
    <property type="nucleotide sequence ID" value="NZ_JBHSBC010000001.1"/>
</dbReference>
<feature type="compositionally biased region" description="Low complexity" evidence="6">
    <location>
        <begin position="309"/>
        <end position="325"/>
    </location>
</feature>
<dbReference type="Gene3D" id="1.10.510.10">
    <property type="entry name" value="Transferase(Phosphotransferase) domain 1"/>
    <property type="match status" value="1"/>
</dbReference>
<dbReference type="EMBL" id="JBHSBC010000001">
    <property type="protein sequence ID" value="MFC3979030.1"/>
    <property type="molecule type" value="Genomic_DNA"/>
</dbReference>
<dbReference type="InterPro" id="IPR008271">
    <property type="entry name" value="Ser/Thr_kinase_AS"/>
</dbReference>
<evidence type="ECO:0000313" key="10">
    <source>
        <dbReference type="Proteomes" id="UP001595698"/>
    </source>
</evidence>
<evidence type="ECO:0000256" key="7">
    <source>
        <dbReference type="SAM" id="Phobius"/>
    </source>
</evidence>
<organism evidence="9 10">
    <name type="scientific">Streptosporangium jomthongense</name>
    <dbReference type="NCBI Taxonomy" id="1193683"/>
    <lineage>
        <taxon>Bacteria</taxon>
        <taxon>Bacillati</taxon>
        <taxon>Actinomycetota</taxon>
        <taxon>Actinomycetes</taxon>
        <taxon>Streptosporangiales</taxon>
        <taxon>Streptosporangiaceae</taxon>
        <taxon>Streptosporangium</taxon>
    </lineage>
</organism>
<accession>A0ABV8EV13</accession>
<dbReference type="PROSITE" id="PS00108">
    <property type="entry name" value="PROTEIN_KINASE_ST"/>
    <property type="match status" value="1"/>
</dbReference>
<dbReference type="InterPro" id="IPR000719">
    <property type="entry name" value="Prot_kinase_dom"/>
</dbReference>
<protein>
    <submittedName>
        <fullName evidence="9">Serine/threonine-protein kinase</fullName>
        <ecNumber evidence="9">2.7.11.1</ecNumber>
    </submittedName>
</protein>
<evidence type="ECO:0000256" key="6">
    <source>
        <dbReference type="SAM" id="MobiDB-lite"/>
    </source>
</evidence>
<keyword evidence="7" id="KW-1133">Transmembrane helix</keyword>
<dbReference type="PROSITE" id="PS50011">
    <property type="entry name" value="PROTEIN_KINASE_DOM"/>
    <property type="match status" value="1"/>
</dbReference>
<dbReference type="Pfam" id="PF00069">
    <property type="entry name" value="Pkinase"/>
    <property type="match status" value="1"/>
</dbReference>
<dbReference type="PANTHER" id="PTHR43289:SF34">
    <property type="entry name" value="SERINE_THREONINE-PROTEIN KINASE YBDM-RELATED"/>
    <property type="match status" value="1"/>
</dbReference>
<keyword evidence="2 5" id="KW-0547">Nucleotide-binding</keyword>
<evidence type="ECO:0000256" key="2">
    <source>
        <dbReference type="ARBA" id="ARBA00022741"/>
    </source>
</evidence>
<dbReference type="SUPFAM" id="SSF56112">
    <property type="entry name" value="Protein kinase-like (PK-like)"/>
    <property type="match status" value="1"/>
</dbReference>
<dbReference type="Proteomes" id="UP001595698">
    <property type="component" value="Unassembled WGS sequence"/>
</dbReference>
<feature type="binding site" evidence="5">
    <location>
        <position position="43"/>
    </location>
    <ligand>
        <name>ATP</name>
        <dbReference type="ChEBI" id="CHEBI:30616"/>
    </ligand>
</feature>
<keyword evidence="3 9" id="KW-0418">Kinase</keyword>
<feature type="transmembrane region" description="Helical" evidence="7">
    <location>
        <begin position="463"/>
        <end position="494"/>
    </location>
</feature>
<evidence type="ECO:0000256" key="1">
    <source>
        <dbReference type="ARBA" id="ARBA00022679"/>
    </source>
</evidence>
<evidence type="ECO:0000259" key="8">
    <source>
        <dbReference type="PROSITE" id="PS50011"/>
    </source>
</evidence>
<keyword evidence="10" id="KW-1185">Reference proteome</keyword>
<dbReference type="EC" id="2.7.11.1" evidence="9"/>
<dbReference type="InterPro" id="IPR017441">
    <property type="entry name" value="Protein_kinase_ATP_BS"/>
</dbReference>
<evidence type="ECO:0000313" key="9">
    <source>
        <dbReference type="EMBL" id="MFC3979030.1"/>
    </source>
</evidence>
<dbReference type="Gene3D" id="3.30.200.20">
    <property type="entry name" value="Phosphorylase Kinase, domain 1"/>
    <property type="match status" value="1"/>
</dbReference>
<dbReference type="InterPro" id="IPR011009">
    <property type="entry name" value="Kinase-like_dom_sf"/>
</dbReference>
<keyword evidence="4 5" id="KW-0067">ATP-binding</keyword>
<feature type="compositionally biased region" description="Pro residues" evidence="6">
    <location>
        <begin position="380"/>
        <end position="395"/>
    </location>
</feature>
<dbReference type="CDD" id="cd14014">
    <property type="entry name" value="STKc_PknB_like"/>
    <property type="match status" value="1"/>
</dbReference>
<keyword evidence="7" id="KW-0472">Membrane</keyword>
<sequence>MTTGETQAPERLGPYRLLRQIGEGGMGVVHLGLDEDGREVAVKVLHPHVAADLKARDRLTREVETMRRVRSAQVAEVLDAELTGAQPYIVTRFAPGRTLEEIVLAEGPLAPHEVIKLARGLCAALVAIHAADVVHRDLKPSNVMMVDGEPLVIDFGIAHLVNATRLTQTGMFVGTPGYLAPEIIRDSEITQAADVHALASTVFFGATGKPPFGTGSFEVVCFNIMEGRANVDQAPVWLRGWLRQALAVDPKARPSAHALLRMARDLDPTVTAFHEAAPPQANDGGTRVFSADGTRVLDGPPPVVPSPTAPSSTSSASSSTSPSASRPQVPPPANGTRALPQDGTYSDLLPPVEYAKPERRERRPREEPPEHQAGRSTAGSPPPYVPATPPPPYVPAPLSVQRRVAPPPPYPDQRVAGYPAPQPVGQGAPFAPPQHEPRPYVPPPAPQPLPGEQRPRYRTGHPLAAALLLAILVGLACVLPVVVSAFALVAVLCLRVGEYLFGDLAQRRSVRGNSAADPLLALVGTPWALIKAFLATLVTAPLAAMFGMCVWGALTFIGHMKTDPAAAYAAGAFVAGLFVLPGGGKPRRAVSRALTGVIRSPGAAMVTTIILGTLAFFVVMGALTLIPSFVPWDQPSSVVKQVTRAWQVKVENGQMGAIDLVRGLFNDLMDSLGLGFVSF</sequence>
<feature type="transmembrane region" description="Helical" evidence="7">
    <location>
        <begin position="565"/>
        <end position="583"/>
    </location>
</feature>
<evidence type="ECO:0000256" key="3">
    <source>
        <dbReference type="ARBA" id="ARBA00022777"/>
    </source>
</evidence>
<evidence type="ECO:0000256" key="4">
    <source>
        <dbReference type="ARBA" id="ARBA00022840"/>
    </source>
</evidence>
<feature type="transmembrane region" description="Helical" evidence="7">
    <location>
        <begin position="540"/>
        <end position="558"/>
    </location>
</feature>
<dbReference type="PANTHER" id="PTHR43289">
    <property type="entry name" value="MITOGEN-ACTIVATED PROTEIN KINASE KINASE KINASE 20-RELATED"/>
    <property type="match status" value="1"/>
</dbReference>
<dbReference type="GO" id="GO:0004674">
    <property type="term" value="F:protein serine/threonine kinase activity"/>
    <property type="evidence" value="ECO:0007669"/>
    <property type="project" value="UniProtKB-EC"/>
</dbReference>
<keyword evidence="7" id="KW-0812">Transmembrane</keyword>
<dbReference type="PROSITE" id="PS00107">
    <property type="entry name" value="PROTEIN_KINASE_ATP"/>
    <property type="match status" value="1"/>
</dbReference>